<dbReference type="SUPFAM" id="SSF47413">
    <property type="entry name" value="lambda repressor-like DNA-binding domains"/>
    <property type="match status" value="1"/>
</dbReference>
<dbReference type="Gene3D" id="1.10.260.40">
    <property type="entry name" value="lambda repressor-like DNA-binding domains"/>
    <property type="match status" value="1"/>
</dbReference>
<evidence type="ECO:0000259" key="2">
    <source>
        <dbReference type="PROSITE" id="PS50943"/>
    </source>
</evidence>
<dbReference type="PROSITE" id="PS50943">
    <property type="entry name" value="HTH_CROC1"/>
    <property type="match status" value="1"/>
</dbReference>
<protein>
    <submittedName>
        <fullName evidence="3">Helix-turn-helix transcriptional regulator</fullName>
    </submittedName>
</protein>
<dbReference type="SMART" id="SM00530">
    <property type="entry name" value="HTH_XRE"/>
    <property type="match status" value="1"/>
</dbReference>
<keyword evidence="1" id="KW-0238">DNA-binding</keyword>
<evidence type="ECO:0000313" key="3">
    <source>
        <dbReference type="EMBL" id="MCA6068240.1"/>
    </source>
</evidence>
<evidence type="ECO:0000256" key="1">
    <source>
        <dbReference type="ARBA" id="ARBA00023125"/>
    </source>
</evidence>
<feature type="domain" description="HTH cro/C1-type" evidence="2">
    <location>
        <begin position="11"/>
        <end position="66"/>
    </location>
</feature>
<name>A0ABS8A6J2_9FLAO</name>
<evidence type="ECO:0000313" key="4">
    <source>
        <dbReference type="Proteomes" id="UP000618240"/>
    </source>
</evidence>
<gene>
    <name evidence="3" type="ORF">JI747_013680</name>
</gene>
<proteinExistence type="predicted"/>
<organism evidence="3 4">
    <name type="scientific">Chryseobacterium tagetis</name>
    <dbReference type="NCBI Taxonomy" id="2801334"/>
    <lineage>
        <taxon>Bacteria</taxon>
        <taxon>Pseudomonadati</taxon>
        <taxon>Bacteroidota</taxon>
        <taxon>Flavobacteriia</taxon>
        <taxon>Flavobacteriales</taxon>
        <taxon>Weeksellaceae</taxon>
        <taxon>Chryseobacterium group</taxon>
        <taxon>Chryseobacterium</taxon>
    </lineage>
</organism>
<dbReference type="RefSeq" id="WP_225689455.1">
    <property type="nucleotide sequence ID" value="NZ_JAERSE020000003.1"/>
</dbReference>
<dbReference type="Proteomes" id="UP000618240">
    <property type="component" value="Unassembled WGS sequence"/>
</dbReference>
<dbReference type="PANTHER" id="PTHR46558:SF4">
    <property type="entry name" value="DNA-BIDING PHAGE PROTEIN"/>
    <property type="match status" value="1"/>
</dbReference>
<reference evidence="3 4" key="1">
    <citation type="submission" date="2021-09" db="EMBL/GenBank/DDBJ databases">
        <title>Genome sequencing and assembly of Chryseobacterium sp. RG1.</title>
        <authorList>
            <person name="Chhetri G."/>
        </authorList>
    </citation>
    <scope>NUCLEOTIDE SEQUENCE [LARGE SCALE GENOMIC DNA]</scope>
    <source>
        <strain evidence="3 4">RG1</strain>
    </source>
</reference>
<comment type="caution">
    <text evidence="3">The sequence shown here is derived from an EMBL/GenBank/DDBJ whole genome shotgun (WGS) entry which is preliminary data.</text>
</comment>
<dbReference type="InterPro" id="IPR001387">
    <property type="entry name" value="Cro/C1-type_HTH"/>
</dbReference>
<sequence>MMYKLNFGFKIKKLRESHNISQELLAQALEISQSKLSKIENGRIKKIDFVFVQKICDKFSITTDELVDNAIKK</sequence>
<keyword evidence="4" id="KW-1185">Reference proteome</keyword>
<dbReference type="CDD" id="cd00093">
    <property type="entry name" value="HTH_XRE"/>
    <property type="match status" value="1"/>
</dbReference>
<dbReference type="InterPro" id="IPR010982">
    <property type="entry name" value="Lambda_DNA-bd_dom_sf"/>
</dbReference>
<dbReference type="EMBL" id="JAERSE020000003">
    <property type="protein sequence ID" value="MCA6068240.1"/>
    <property type="molecule type" value="Genomic_DNA"/>
</dbReference>
<dbReference type="Pfam" id="PF01381">
    <property type="entry name" value="HTH_3"/>
    <property type="match status" value="1"/>
</dbReference>
<dbReference type="PANTHER" id="PTHR46558">
    <property type="entry name" value="TRACRIPTIONAL REGULATORY PROTEIN-RELATED-RELATED"/>
    <property type="match status" value="1"/>
</dbReference>
<accession>A0ABS8A6J2</accession>